<proteinExistence type="predicted"/>
<dbReference type="InterPro" id="IPR052638">
    <property type="entry name" value="PiggyBac_TE-derived"/>
</dbReference>
<name>A0A7R9K8T4_TIMGE</name>
<organism evidence="1">
    <name type="scientific">Timema genevievae</name>
    <name type="common">Walking stick</name>
    <dbReference type="NCBI Taxonomy" id="629358"/>
    <lineage>
        <taxon>Eukaryota</taxon>
        <taxon>Metazoa</taxon>
        <taxon>Ecdysozoa</taxon>
        <taxon>Arthropoda</taxon>
        <taxon>Hexapoda</taxon>
        <taxon>Insecta</taxon>
        <taxon>Pterygota</taxon>
        <taxon>Neoptera</taxon>
        <taxon>Polyneoptera</taxon>
        <taxon>Phasmatodea</taxon>
        <taxon>Timematodea</taxon>
        <taxon>Timematoidea</taxon>
        <taxon>Timematidae</taxon>
        <taxon>Timema</taxon>
    </lineage>
</organism>
<dbReference type="GO" id="GO:0043565">
    <property type="term" value="F:sequence-specific DNA binding"/>
    <property type="evidence" value="ECO:0007669"/>
    <property type="project" value="TreeGrafter"/>
</dbReference>
<protein>
    <submittedName>
        <fullName evidence="1">Uncharacterized protein</fullName>
    </submittedName>
</protein>
<evidence type="ECO:0000313" key="1">
    <source>
        <dbReference type="EMBL" id="CAD7612495.1"/>
    </source>
</evidence>
<dbReference type="PANTHER" id="PTHR47055:SF3">
    <property type="entry name" value="PHORBOL-ESTER_DAG-TYPE DOMAIN-CONTAINING PROTEIN"/>
    <property type="match status" value="1"/>
</dbReference>
<gene>
    <name evidence="1" type="ORF">TGEB3V08_LOCUS11164</name>
</gene>
<reference evidence="1" key="1">
    <citation type="submission" date="2020-11" db="EMBL/GenBank/DDBJ databases">
        <authorList>
            <person name="Tran Van P."/>
        </authorList>
    </citation>
    <scope>NUCLEOTIDE SEQUENCE</scope>
</reference>
<accession>A0A7R9K8T4</accession>
<dbReference type="AlphaFoldDB" id="A0A7R9K8T4"/>
<sequence length="124" mass="14309">MTRGSHIQITEIASTLAGVNPIGKTRRYSQATKKYVSIDQPHCTSLYNTYIGGVARMDENIAKLRIEIRGKRVEPLDLLAFTRRISLTYVYKYNCRPIQLKLPQDNRMTPEVRVDKEGHFILKK</sequence>
<dbReference type="EMBL" id="OE848292">
    <property type="protein sequence ID" value="CAD7612495.1"/>
    <property type="molecule type" value="Genomic_DNA"/>
</dbReference>
<dbReference type="PANTHER" id="PTHR47055">
    <property type="entry name" value="DDE_TNP_1_7 DOMAIN-CONTAINING PROTEIN"/>
    <property type="match status" value="1"/>
</dbReference>